<feature type="transmembrane region" description="Helical" evidence="2">
    <location>
        <begin position="170"/>
        <end position="191"/>
    </location>
</feature>
<feature type="region of interest" description="Disordered" evidence="1">
    <location>
        <begin position="59"/>
        <end position="78"/>
    </location>
</feature>
<dbReference type="InterPro" id="IPR009030">
    <property type="entry name" value="Growth_fac_rcpt_cys_sf"/>
</dbReference>
<keyword evidence="5" id="KW-1185">Reference proteome</keyword>
<dbReference type="AlphaFoldDB" id="A0AAV4WWZ8"/>
<feature type="region of interest" description="Disordered" evidence="1">
    <location>
        <begin position="306"/>
        <end position="361"/>
    </location>
</feature>
<evidence type="ECO:0000259" key="3">
    <source>
        <dbReference type="Pfam" id="PF07699"/>
    </source>
</evidence>
<gene>
    <name evidence="4" type="primary">AVEN_207456_1</name>
    <name evidence="4" type="ORF">CDAR_320591</name>
</gene>
<evidence type="ECO:0000313" key="4">
    <source>
        <dbReference type="EMBL" id="GIY87411.1"/>
    </source>
</evidence>
<feature type="compositionally biased region" description="Polar residues" evidence="1">
    <location>
        <begin position="631"/>
        <end position="647"/>
    </location>
</feature>
<keyword evidence="2" id="KW-0812">Transmembrane</keyword>
<feature type="region of interest" description="Disordered" evidence="1">
    <location>
        <begin position="630"/>
        <end position="654"/>
    </location>
</feature>
<keyword evidence="2" id="KW-1133">Transmembrane helix</keyword>
<name>A0AAV4WWZ8_9ARAC</name>
<accession>A0AAV4WWZ8</accession>
<feature type="region of interest" description="Disordered" evidence="1">
    <location>
        <begin position="265"/>
        <end position="286"/>
    </location>
</feature>
<feature type="compositionally biased region" description="Basic and acidic residues" evidence="1">
    <location>
        <begin position="328"/>
        <end position="342"/>
    </location>
</feature>
<dbReference type="Pfam" id="PF07699">
    <property type="entry name" value="Ephrin_rec_like"/>
    <property type="match status" value="1"/>
</dbReference>
<comment type="caution">
    <text evidence="4">The sequence shown here is derived from an EMBL/GenBank/DDBJ whole genome shotgun (WGS) entry which is preliminary data.</text>
</comment>
<dbReference type="EMBL" id="BPLQ01015341">
    <property type="protein sequence ID" value="GIY87411.1"/>
    <property type="molecule type" value="Genomic_DNA"/>
</dbReference>
<organism evidence="4 5">
    <name type="scientific">Caerostris darwini</name>
    <dbReference type="NCBI Taxonomy" id="1538125"/>
    <lineage>
        <taxon>Eukaryota</taxon>
        <taxon>Metazoa</taxon>
        <taxon>Ecdysozoa</taxon>
        <taxon>Arthropoda</taxon>
        <taxon>Chelicerata</taxon>
        <taxon>Arachnida</taxon>
        <taxon>Araneae</taxon>
        <taxon>Araneomorphae</taxon>
        <taxon>Entelegynae</taxon>
        <taxon>Araneoidea</taxon>
        <taxon>Araneidae</taxon>
        <taxon>Caerostris</taxon>
    </lineage>
</organism>
<feature type="compositionally biased region" description="Polar residues" evidence="1">
    <location>
        <begin position="345"/>
        <end position="358"/>
    </location>
</feature>
<evidence type="ECO:0000256" key="1">
    <source>
        <dbReference type="SAM" id="MobiDB-lite"/>
    </source>
</evidence>
<dbReference type="InterPro" id="IPR011641">
    <property type="entry name" value="Tyr-kin_ephrin_A/B_rcpt-like"/>
</dbReference>
<feature type="compositionally biased region" description="Basic residues" evidence="1">
    <location>
        <begin position="306"/>
        <end position="320"/>
    </location>
</feature>
<dbReference type="SMART" id="SM01411">
    <property type="entry name" value="Ephrin_rec_like"/>
    <property type="match status" value="1"/>
</dbReference>
<evidence type="ECO:0000313" key="5">
    <source>
        <dbReference type="Proteomes" id="UP001054837"/>
    </source>
</evidence>
<dbReference type="Proteomes" id="UP001054837">
    <property type="component" value="Unassembled WGS sequence"/>
</dbReference>
<reference evidence="4 5" key="1">
    <citation type="submission" date="2021-06" db="EMBL/GenBank/DDBJ databases">
        <title>Caerostris darwini draft genome.</title>
        <authorList>
            <person name="Kono N."/>
            <person name="Arakawa K."/>
        </authorList>
    </citation>
    <scope>NUCLEOTIDE SEQUENCE [LARGE SCALE GENOMIC DNA]</scope>
</reference>
<keyword evidence="2" id="KW-0472">Membrane</keyword>
<proteinExistence type="predicted"/>
<dbReference type="SUPFAM" id="SSF57184">
    <property type="entry name" value="Growth factor receptor domain"/>
    <property type="match status" value="1"/>
</dbReference>
<evidence type="ECO:0000256" key="2">
    <source>
        <dbReference type="SAM" id="Phobius"/>
    </source>
</evidence>
<dbReference type="Gene3D" id="2.10.50.10">
    <property type="entry name" value="Tumor Necrosis Factor Receptor, subunit A, domain 2"/>
    <property type="match status" value="1"/>
</dbReference>
<sequence>MPNTENYAESKKNVLWEGLKFGIPERDKLKTSLGSVPDIRVDSSRLKCFIEKSNSTNEEQKLNKKKTRRQRESTGTVEIERGSCPPGYRINGSKCFPCFPGSFTSGQEYDCFLCPKNYYMSETAADYCWPCPEGTGTWREGADSVDSCVEKSSNGGDSSKNGKNSHASHIFEILLILFLLISWIIIVYLLYRFCCYAYFKRFEKALLADQDNKLFQTQAQPVEDILVDSKIKDKKITDIIESDFGKPTVTKRQVQFDANITGSATLTEESSSETDGDHLEVPASKRQRKDTIALLSGLTEGKFKAKISPKPKMKLKRKRDKQTSTDSDNSKISEVYDKERYSDSVAGQQVSSTSSPVSEKTYDLGSYKKLLKNPERKESLDYMNDKRSIGVSTDKNRVGNSIITYKTPESSLKEEDSEKSYEVLEVPSAENQRSSNNSAVKDVGTRYSFISKDSNVKDVKDVGTRYSFISKDSNVKDVGTRYSFISKDSNVKDVGTRYPIISKGSNVKTDQGTKKESEAQKINLFSQPYKSRDRQPSQETFRKTQQNVCKDPISCVRRSCKDHVHSDESLNALFHQSNDIDNSTKKGKVITQKSPLAIPEDTPIRLTIEPEHEPKQENKKQAIKLSPVPQFISSRQGKSITERTSCSIHKDTDSPAPPCHVEIMLLHLP</sequence>
<protein>
    <submittedName>
        <fullName evidence="4">Ephrin_rec_like domain-containing protein</fullName>
    </submittedName>
</protein>
<feature type="domain" description="Tyrosine-protein kinase ephrin type A/B receptor-like" evidence="3">
    <location>
        <begin position="101"/>
        <end position="148"/>
    </location>
</feature>